<sequence>MITGSHRLHFGDVIIKRFHRVISLRTRAAIRCGGLNSVIARVLAVPSPPGYTFFAGDSFCLTLQTLRSMHMHRPTLGGHVWMLGCSLYFKVIGPDDIALAEPISEIEWVLCSNIQLPPRPCREPHAQSDRPSSSTQHPDYADATPISFTQPDPM</sequence>
<dbReference type="AlphaFoldDB" id="A0AA35VPM2"/>
<keyword evidence="3" id="KW-1185">Reference proteome</keyword>
<name>A0AA35VPM2_LACSI</name>
<dbReference type="Proteomes" id="UP001177003">
    <property type="component" value="Chromosome 2"/>
</dbReference>
<evidence type="ECO:0000256" key="1">
    <source>
        <dbReference type="SAM" id="MobiDB-lite"/>
    </source>
</evidence>
<organism evidence="2 3">
    <name type="scientific">Lactuca saligna</name>
    <name type="common">Willowleaf lettuce</name>
    <dbReference type="NCBI Taxonomy" id="75948"/>
    <lineage>
        <taxon>Eukaryota</taxon>
        <taxon>Viridiplantae</taxon>
        <taxon>Streptophyta</taxon>
        <taxon>Embryophyta</taxon>
        <taxon>Tracheophyta</taxon>
        <taxon>Spermatophyta</taxon>
        <taxon>Magnoliopsida</taxon>
        <taxon>eudicotyledons</taxon>
        <taxon>Gunneridae</taxon>
        <taxon>Pentapetalae</taxon>
        <taxon>asterids</taxon>
        <taxon>campanulids</taxon>
        <taxon>Asterales</taxon>
        <taxon>Asteraceae</taxon>
        <taxon>Cichorioideae</taxon>
        <taxon>Cichorieae</taxon>
        <taxon>Lactucinae</taxon>
        <taxon>Lactuca</taxon>
    </lineage>
</organism>
<evidence type="ECO:0000313" key="2">
    <source>
        <dbReference type="EMBL" id="CAI9270280.1"/>
    </source>
</evidence>
<protein>
    <submittedName>
        <fullName evidence="2">Uncharacterized protein</fullName>
    </submittedName>
</protein>
<reference evidence="2" key="1">
    <citation type="submission" date="2023-04" db="EMBL/GenBank/DDBJ databases">
        <authorList>
            <person name="Vijverberg K."/>
            <person name="Xiong W."/>
            <person name="Schranz E."/>
        </authorList>
    </citation>
    <scope>NUCLEOTIDE SEQUENCE</scope>
</reference>
<gene>
    <name evidence="2" type="ORF">LSALG_LOCUS10604</name>
</gene>
<evidence type="ECO:0000313" key="3">
    <source>
        <dbReference type="Proteomes" id="UP001177003"/>
    </source>
</evidence>
<accession>A0AA35VPM2</accession>
<proteinExistence type="predicted"/>
<dbReference type="EMBL" id="OX465078">
    <property type="protein sequence ID" value="CAI9270280.1"/>
    <property type="molecule type" value="Genomic_DNA"/>
</dbReference>
<feature type="region of interest" description="Disordered" evidence="1">
    <location>
        <begin position="120"/>
        <end position="154"/>
    </location>
</feature>